<evidence type="ECO:0008006" key="3">
    <source>
        <dbReference type="Google" id="ProtNLM"/>
    </source>
</evidence>
<keyword evidence="2" id="KW-1185">Reference proteome</keyword>
<accession>A0A852VRD6</accession>
<evidence type="ECO:0000313" key="1">
    <source>
        <dbReference type="EMBL" id="NYF98000.1"/>
    </source>
</evidence>
<dbReference type="InterPro" id="IPR027417">
    <property type="entry name" value="P-loop_NTPase"/>
</dbReference>
<comment type="caution">
    <text evidence="1">The sequence shown here is derived from an EMBL/GenBank/DDBJ whole genome shotgun (WGS) entry which is preliminary data.</text>
</comment>
<dbReference type="SUPFAM" id="SSF52540">
    <property type="entry name" value="P-loop containing nucleoside triphosphate hydrolases"/>
    <property type="match status" value="1"/>
</dbReference>
<dbReference type="RefSeq" id="WP_185990861.1">
    <property type="nucleotide sequence ID" value="NZ_JACCAE010000001.1"/>
</dbReference>
<dbReference type="AlphaFoldDB" id="A0A852VRD6"/>
<dbReference type="InterPro" id="IPR005331">
    <property type="entry name" value="Sulfotransferase"/>
</dbReference>
<protein>
    <recommendedName>
        <fullName evidence="3">Sulfotransferase family protein</fullName>
    </recommendedName>
</protein>
<evidence type="ECO:0000313" key="2">
    <source>
        <dbReference type="Proteomes" id="UP000554054"/>
    </source>
</evidence>
<name>A0A852VRD6_9MICO</name>
<dbReference type="Proteomes" id="UP000554054">
    <property type="component" value="Unassembled WGS sequence"/>
</dbReference>
<reference evidence="1 2" key="1">
    <citation type="submission" date="2020-07" db="EMBL/GenBank/DDBJ databases">
        <title>Sequencing the genomes of 1000 actinobacteria strains.</title>
        <authorList>
            <person name="Klenk H.-P."/>
        </authorList>
    </citation>
    <scope>NUCLEOTIDE SEQUENCE [LARGE SCALE GENOMIC DNA]</scope>
    <source>
        <strain evidence="1 2">DSM 26154</strain>
    </source>
</reference>
<proteinExistence type="predicted"/>
<dbReference type="EMBL" id="JACCAE010000001">
    <property type="protein sequence ID" value="NYF98000.1"/>
    <property type="molecule type" value="Genomic_DNA"/>
</dbReference>
<dbReference type="Pfam" id="PF03567">
    <property type="entry name" value="Sulfotransfer_2"/>
    <property type="match status" value="1"/>
</dbReference>
<sequence>MPVFRQDERKFLFVHIPKTGGSSIERAFADVGYKTLYRDGRVGPASWSSIRRCTPQHMHREMLEMILRIDQFDGIFTVVRDPMARIRSEYLWRHRHVDFSVDGKSVEKWTAKTLRRYGKDPFIFDNHIRPQVEFLLDRALVFRFEDGLDAMAATLNKKWKLGLPDELPRLREGATATRYSSRDVEVTDRTRRLVTDFYREDYERFGYRT</sequence>
<organism evidence="1 2">
    <name type="scientific">Janibacter cremeus</name>
    <dbReference type="NCBI Taxonomy" id="1285192"/>
    <lineage>
        <taxon>Bacteria</taxon>
        <taxon>Bacillati</taxon>
        <taxon>Actinomycetota</taxon>
        <taxon>Actinomycetes</taxon>
        <taxon>Micrococcales</taxon>
        <taxon>Intrasporangiaceae</taxon>
        <taxon>Janibacter</taxon>
    </lineage>
</organism>
<dbReference type="Gene3D" id="3.40.50.300">
    <property type="entry name" value="P-loop containing nucleotide triphosphate hydrolases"/>
    <property type="match status" value="1"/>
</dbReference>
<dbReference type="GO" id="GO:0008146">
    <property type="term" value="F:sulfotransferase activity"/>
    <property type="evidence" value="ECO:0007669"/>
    <property type="project" value="InterPro"/>
</dbReference>
<gene>
    <name evidence="1" type="ORF">BJY20_001392</name>
</gene>
<dbReference type="GO" id="GO:0016020">
    <property type="term" value="C:membrane"/>
    <property type="evidence" value="ECO:0007669"/>
    <property type="project" value="InterPro"/>
</dbReference>